<feature type="region of interest" description="Disordered" evidence="4">
    <location>
        <begin position="575"/>
        <end position="602"/>
    </location>
</feature>
<feature type="compositionally biased region" description="Low complexity" evidence="4">
    <location>
        <begin position="113"/>
        <end position="134"/>
    </location>
</feature>
<reference evidence="5" key="1">
    <citation type="submission" date="2021-01" db="EMBL/GenBank/DDBJ databases">
        <authorList>
            <person name="Zahm M."/>
            <person name="Roques C."/>
            <person name="Cabau C."/>
            <person name="Klopp C."/>
            <person name="Donnadieu C."/>
            <person name="Jouanno E."/>
            <person name="Lampietro C."/>
            <person name="Louis A."/>
            <person name="Herpin A."/>
            <person name="Echchiki A."/>
            <person name="Berthelot C."/>
            <person name="Parey E."/>
            <person name="Roest-Crollius H."/>
            <person name="Braasch I."/>
            <person name="Postlethwait J."/>
            <person name="Bobe J."/>
            <person name="Montfort J."/>
            <person name="Bouchez O."/>
            <person name="Begum T."/>
            <person name="Mejri S."/>
            <person name="Adams A."/>
            <person name="Chen W.-J."/>
            <person name="Guiguen Y."/>
        </authorList>
    </citation>
    <scope>NUCLEOTIDE SEQUENCE</scope>
    <source>
        <tissue evidence="5">Blood</tissue>
    </source>
</reference>
<proteinExistence type="inferred from homology"/>
<dbReference type="EMBL" id="JAERUA010000019">
    <property type="protein sequence ID" value="KAI1886951.1"/>
    <property type="molecule type" value="Genomic_DNA"/>
</dbReference>
<dbReference type="GO" id="GO:0015630">
    <property type="term" value="C:microtubule cytoskeleton"/>
    <property type="evidence" value="ECO:0007669"/>
    <property type="project" value="TreeGrafter"/>
</dbReference>
<evidence type="ECO:0000256" key="4">
    <source>
        <dbReference type="SAM" id="MobiDB-lite"/>
    </source>
</evidence>
<feature type="compositionally biased region" description="Low complexity" evidence="4">
    <location>
        <begin position="492"/>
        <end position="503"/>
    </location>
</feature>
<dbReference type="PANTHER" id="PTHR22461">
    <property type="entry name" value="SERINE-RICH COILED-COIL DOMAIN-CONTAINING PROTEIN 2-RELATED"/>
    <property type="match status" value="1"/>
</dbReference>
<name>A0A8T3CSK1_9TELE</name>
<sequence length="826" mass="88356">MEEKALQKPTMVSRLPKFGARPQGSTSSLPNGTGQPLHSQEGKGGGTGVKPNGMVRLASPFSLKWKKGGGSPSPGLLCPPEGTEPQKQGEEGRLGQRPHQPAQLSTPREVKKPSAPSAKVRRSASSVTSATSRSIPQPSKLAPRGGSAQTSSGHSLSAKPGLNGATMRFGLGLQRTGSNPSAGRGAGGAGSGSGSLRDGLSQSSDSLKAPSVDNMVRSQSFTHFKQVPSPTAQPITRSFSFTRATELAKPPTSNLQRTKSLLAKPIPLRAGAVQQGKGPPTARPGGTPSALPSTLKKTLLPTCVPIKAMTLAYRLTRPSVVKQQRPLLAEKVSSDQEAGDGSRDSVDTPPVTPDPPSEVESTLPSESLMMEPVVLRESEPSARYLGEVLEDMSLSSTSSLERNDTSEEYMDDFDNLGDGGSMLLYPTHDSGVLQSQPVADDNAPANQTRLCSFLTDSVDWTAIGLTGVKDASGVPFSHSEQMGSPEMDFPHGSSLDLSPSDSSGGTYMWDEEGLEPLGAATHPCGSYDSDLNSLDILNNLDNLESCDLEDDDLMLDVDLPEDGSLHSEADGMSHFDRAERGGRQGHWRRRQQRWSGPDHFHNDNRGGAFQQFDGHLGQGPGRVGARQLQAALRNDGHTAALDDSSLSRMAEDCSSVKSQLLKLKMLLQVGDGGTIQDALELGILSPEPREDTSSAVQVEELLREVEDLREELRNKDMTIAQMTQQVSRLSAHAASCQCQQKRPESRGERRTHHDKATQTPWRVHGGAWPAPSLSPCQGSHQGTPRVSALQHRQRVEQLVHYFNDKACLQYYSPPAPGPANASPRKD</sequence>
<feature type="region of interest" description="Disordered" evidence="4">
    <location>
        <begin position="734"/>
        <end position="762"/>
    </location>
</feature>
<comment type="similarity">
    <text evidence="1">Belongs to the CCSER family.</text>
</comment>
<accession>A0A8T3CSK1</accession>
<dbReference type="Proteomes" id="UP000829720">
    <property type="component" value="Unassembled WGS sequence"/>
</dbReference>
<dbReference type="GO" id="GO:0001578">
    <property type="term" value="P:microtubule bundle formation"/>
    <property type="evidence" value="ECO:0007669"/>
    <property type="project" value="TreeGrafter"/>
</dbReference>
<feature type="coiled-coil region" evidence="3">
    <location>
        <begin position="695"/>
        <end position="725"/>
    </location>
</feature>
<evidence type="ECO:0000256" key="1">
    <source>
        <dbReference type="ARBA" id="ARBA00010949"/>
    </source>
</evidence>
<feature type="region of interest" description="Disordered" evidence="4">
    <location>
        <begin position="1"/>
        <end position="214"/>
    </location>
</feature>
<feature type="region of interest" description="Disordered" evidence="4">
    <location>
        <begin position="271"/>
        <end position="294"/>
    </location>
</feature>
<feature type="compositionally biased region" description="Polar residues" evidence="4">
    <location>
        <begin position="23"/>
        <end position="38"/>
    </location>
</feature>
<feature type="region of interest" description="Disordered" evidence="4">
    <location>
        <begin position="477"/>
        <end position="503"/>
    </location>
</feature>
<dbReference type="InterPro" id="IPR029627">
    <property type="entry name" value="CCSER"/>
</dbReference>
<evidence type="ECO:0000256" key="3">
    <source>
        <dbReference type="SAM" id="Coils"/>
    </source>
</evidence>
<evidence type="ECO:0000313" key="6">
    <source>
        <dbReference type="Proteomes" id="UP000829720"/>
    </source>
</evidence>
<protein>
    <recommendedName>
        <fullName evidence="7">Serine-rich coiled-coil domain-containing protein 2-like</fullName>
    </recommendedName>
</protein>
<evidence type="ECO:0008006" key="7">
    <source>
        <dbReference type="Google" id="ProtNLM"/>
    </source>
</evidence>
<comment type="caution">
    <text evidence="5">The sequence shown here is derived from an EMBL/GenBank/DDBJ whole genome shotgun (WGS) entry which is preliminary data.</text>
</comment>
<feature type="compositionally biased region" description="Low complexity" evidence="4">
    <location>
        <begin position="194"/>
        <end position="207"/>
    </location>
</feature>
<feature type="compositionally biased region" description="Basic residues" evidence="4">
    <location>
        <begin position="583"/>
        <end position="592"/>
    </location>
</feature>
<dbReference type="OrthoDB" id="9948757at2759"/>
<feature type="compositionally biased region" description="Gly residues" evidence="4">
    <location>
        <begin position="184"/>
        <end position="193"/>
    </location>
</feature>
<feature type="region of interest" description="Disordered" evidence="4">
    <location>
        <begin position="326"/>
        <end position="370"/>
    </location>
</feature>
<dbReference type="PANTHER" id="PTHR22461:SF2">
    <property type="entry name" value="SERINE-RICH COILED-COIL DOMAIN-CONTAINING PROTEIN 2"/>
    <property type="match status" value="1"/>
</dbReference>
<evidence type="ECO:0000256" key="2">
    <source>
        <dbReference type="ARBA" id="ARBA00023054"/>
    </source>
</evidence>
<evidence type="ECO:0000313" key="5">
    <source>
        <dbReference type="EMBL" id="KAI1886951.1"/>
    </source>
</evidence>
<organism evidence="5 6">
    <name type="scientific">Albula goreensis</name>
    <dbReference type="NCBI Taxonomy" id="1534307"/>
    <lineage>
        <taxon>Eukaryota</taxon>
        <taxon>Metazoa</taxon>
        <taxon>Chordata</taxon>
        <taxon>Craniata</taxon>
        <taxon>Vertebrata</taxon>
        <taxon>Euteleostomi</taxon>
        <taxon>Actinopterygii</taxon>
        <taxon>Neopterygii</taxon>
        <taxon>Teleostei</taxon>
        <taxon>Albuliformes</taxon>
        <taxon>Albulidae</taxon>
        <taxon>Albula</taxon>
    </lineage>
</organism>
<dbReference type="GO" id="GO:0008017">
    <property type="term" value="F:microtubule binding"/>
    <property type="evidence" value="ECO:0007669"/>
    <property type="project" value="TreeGrafter"/>
</dbReference>
<keyword evidence="2 3" id="KW-0175">Coiled coil</keyword>
<gene>
    <name evidence="5" type="ORF">AGOR_G00201050</name>
</gene>
<keyword evidence="6" id="KW-1185">Reference proteome</keyword>
<dbReference type="AlphaFoldDB" id="A0A8T3CSK1"/>